<gene>
    <name evidence="5" type="ORF">E3J95_02860</name>
</gene>
<dbReference type="InterPro" id="IPR011611">
    <property type="entry name" value="PfkB_dom"/>
</dbReference>
<dbReference type="Proteomes" id="UP000320781">
    <property type="component" value="Unassembled WGS sequence"/>
</dbReference>
<keyword evidence="2" id="KW-0808">Transferase</keyword>
<evidence type="ECO:0000256" key="1">
    <source>
        <dbReference type="ARBA" id="ARBA00010688"/>
    </source>
</evidence>
<dbReference type="InterPro" id="IPR050306">
    <property type="entry name" value="PfkB_Carbo_kinase"/>
</dbReference>
<evidence type="ECO:0000313" key="6">
    <source>
        <dbReference type="Proteomes" id="UP000320781"/>
    </source>
</evidence>
<dbReference type="GO" id="GO:0016301">
    <property type="term" value="F:kinase activity"/>
    <property type="evidence" value="ECO:0007669"/>
    <property type="project" value="UniProtKB-KW"/>
</dbReference>
<evidence type="ECO:0000259" key="4">
    <source>
        <dbReference type="Pfam" id="PF00294"/>
    </source>
</evidence>
<name>A0A523QK69_UNCAE</name>
<dbReference type="CDD" id="cd01166">
    <property type="entry name" value="KdgK"/>
    <property type="match status" value="1"/>
</dbReference>
<dbReference type="PANTHER" id="PTHR43085:SF57">
    <property type="entry name" value="CARBOHYDRATE KINASE PFKB DOMAIN-CONTAINING PROTEIN"/>
    <property type="match status" value="1"/>
</dbReference>
<sequence length="335" mass="37836">MRHYQYDVVGFGEALIRFHPTHNQRIEQASSFNVYVGGPEINPCITLSRFGLRTGWVSKLVNNPLGRMIANKAREQGVDISRVIWTKEGRTAFYFLELGAKPRPSQIVYDRKETAASNLGSGEIDWSFLKNTKVLLVGGITPALSKSCEEAVIEAMRVAKDVGCLLAFDVNYRARLWTQEQAYRSMTSMMKYVDILFSTIEDTERVFYIQGTPEERCTQLREKYDLPIVCITIKDVRGVWSGAWSSVVCGKNGQTLRTPRKYELEVIDRVGAGDNFVAGFLYGYLTGAKKNSLQRGMTYGDATAAFMHSIPGDFNWTTLEEIESVMKGEDVKIRR</sequence>
<dbReference type="SUPFAM" id="SSF53613">
    <property type="entry name" value="Ribokinase-like"/>
    <property type="match status" value="1"/>
</dbReference>
<dbReference type="InterPro" id="IPR029056">
    <property type="entry name" value="Ribokinase-like"/>
</dbReference>
<protein>
    <submittedName>
        <fullName evidence="5">Sugar kinase</fullName>
    </submittedName>
</protein>
<dbReference type="PANTHER" id="PTHR43085">
    <property type="entry name" value="HEXOKINASE FAMILY MEMBER"/>
    <property type="match status" value="1"/>
</dbReference>
<feature type="domain" description="Carbohydrate kinase PfkB" evidence="4">
    <location>
        <begin position="8"/>
        <end position="307"/>
    </location>
</feature>
<comment type="similarity">
    <text evidence="1">Belongs to the carbohydrate kinase PfkB family.</text>
</comment>
<accession>A0A523QK69</accession>
<dbReference type="EMBL" id="SOKU01000136">
    <property type="protein sequence ID" value="TES86063.1"/>
    <property type="molecule type" value="Genomic_DNA"/>
</dbReference>
<comment type="caution">
    <text evidence="5">The sequence shown here is derived from an EMBL/GenBank/DDBJ whole genome shotgun (WGS) entry which is preliminary data.</text>
</comment>
<evidence type="ECO:0000256" key="2">
    <source>
        <dbReference type="ARBA" id="ARBA00022679"/>
    </source>
</evidence>
<dbReference type="Gene3D" id="3.40.1190.20">
    <property type="match status" value="1"/>
</dbReference>
<organism evidence="5 6">
    <name type="scientific">Aerophobetes bacterium</name>
    <dbReference type="NCBI Taxonomy" id="2030807"/>
    <lineage>
        <taxon>Bacteria</taxon>
        <taxon>Candidatus Aerophobota</taxon>
    </lineage>
</organism>
<evidence type="ECO:0000256" key="3">
    <source>
        <dbReference type="ARBA" id="ARBA00022777"/>
    </source>
</evidence>
<keyword evidence="3 5" id="KW-0418">Kinase</keyword>
<dbReference type="Pfam" id="PF00294">
    <property type="entry name" value="PfkB"/>
    <property type="match status" value="1"/>
</dbReference>
<dbReference type="AlphaFoldDB" id="A0A523QK69"/>
<evidence type="ECO:0000313" key="5">
    <source>
        <dbReference type="EMBL" id="TES86063.1"/>
    </source>
</evidence>
<reference evidence="5 6" key="1">
    <citation type="submission" date="2019-03" db="EMBL/GenBank/DDBJ databases">
        <title>Metabolic potential of uncultured bacteria and archaea associated with petroleum seepage in deep-sea sediments.</title>
        <authorList>
            <person name="Dong X."/>
            <person name="Hubert C."/>
        </authorList>
    </citation>
    <scope>NUCLEOTIDE SEQUENCE [LARGE SCALE GENOMIC DNA]</scope>
    <source>
        <strain evidence="5">E44_bin92</strain>
    </source>
</reference>
<proteinExistence type="inferred from homology"/>